<dbReference type="GeneID" id="95989725"/>
<name>A0ABR3PRH7_9TREE</name>
<evidence type="ECO:0000256" key="1">
    <source>
        <dbReference type="SAM" id="SignalP"/>
    </source>
</evidence>
<dbReference type="RefSeq" id="XP_069205003.1">
    <property type="nucleotide sequence ID" value="XM_069357066.1"/>
</dbReference>
<feature type="domain" description="Glycosyltransferase family 18 catalytic" evidence="2">
    <location>
        <begin position="325"/>
        <end position="407"/>
    </location>
</feature>
<evidence type="ECO:0000313" key="3">
    <source>
        <dbReference type="EMBL" id="KAL1405059.1"/>
    </source>
</evidence>
<evidence type="ECO:0000259" key="2">
    <source>
        <dbReference type="Pfam" id="PF15024"/>
    </source>
</evidence>
<proteinExistence type="predicted"/>
<gene>
    <name evidence="3" type="ORF">Q8F55_008682</name>
</gene>
<organism evidence="3 4">
    <name type="scientific">Vanrija albida</name>
    <dbReference type="NCBI Taxonomy" id="181172"/>
    <lineage>
        <taxon>Eukaryota</taxon>
        <taxon>Fungi</taxon>
        <taxon>Dikarya</taxon>
        <taxon>Basidiomycota</taxon>
        <taxon>Agaricomycotina</taxon>
        <taxon>Tremellomycetes</taxon>
        <taxon>Trichosporonales</taxon>
        <taxon>Trichosporonaceae</taxon>
        <taxon>Vanrija</taxon>
    </lineage>
</organism>
<sequence length="472" mass="53395">MPGGYRRLVYILLLAAVVYAIGRAAHGLPGWSDSPSPAHAPSQHAQALALQHLTSAPNQVWNDNEGRYKWIAHAQLRKLTACLARGDCHPNADKIIVFASNFCHWALADRDAIPGGEQVWCKAMRDSFERSGFTLINAGPQDHHFLLELYHEIGEHIVWILGSGGEPRDGRGVIGDIVQSEQRPDGVPAWKWFQFDYSPNEFSTLVGPATWRATAEPDLAKDLRVEWKGDRAVLHTEFDTLRVWSREGDLPKEASTYVGFDLDLPDDFGVVPWAERRNRIWVLAKFPRYFSAYPAWPPEFYIKAHEELSKEFDGFEFVGSVRVEDDKQDNMSAVPSVIRNVGRKTPDEFDQELKNCKGLLGVGWPGNSPTPYRALAMGVAFINPRQNKSRWDDSQHVTMKGVPTPWVYQAERAVYDDFVGALRKALSTETPPARFARMARDVYDRRLQDIALHDWRAEAQIAKERGIGRILL</sequence>
<dbReference type="EMBL" id="JBBXJM010000007">
    <property type="protein sequence ID" value="KAL1405059.1"/>
    <property type="molecule type" value="Genomic_DNA"/>
</dbReference>
<dbReference type="InterPro" id="IPR026116">
    <property type="entry name" value="GT18_cat"/>
</dbReference>
<feature type="chain" id="PRO_5046734767" description="Glycosyltransferase family 18 catalytic domain-containing protein" evidence="1">
    <location>
        <begin position="25"/>
        <end position="472"/>
    </location>
</feature>
<protein>
    <recommendedName>
        <fullName evidence="2">Glycosyltransferase family 18 catalytic domain-containing protein</fullName>
    </recommendedName>
</protein>
<accession>A0ABR3PRH7</accession>
<dbReference type="Proteomes" id="UP001565368">
    <property type="component" value="Unassembled WGS sequence"/>
</dbReference>
<evidence type="ECO:0000313" key="4">
    <source>
        <dbReference type="Proteomes" id="UP001565368"/>
    </source>
</evidence>
<dbReference type="Pfam" id="PF15024">
    <property type="entry name" value="Glyco_transf_18"/>
    <property type="match status" value="1"/>
</dbReference>
<comment type="caution">
    <text evidence="3">The sequence shown here is derived from an EMBL/GenBank/DDBJ whole genome shotgun (WGS) entry which is preliminary data.</text>
</comment>
<keyword evidence="4" id="KW-1185">Reference proteome</keyword>
<feature type="signal peptide" evidence="1">
    <location>
        <begin position="1"/>
        <end position="24"/>
    </location>
</feature>
<reference evidence="3 4" key="1">
    <citation type="submission" date="2023-08" db="EMBL/GenBank/DDBJ databases">
        <title>Annotated Genome Sequence of Vanrija albida AlHP1.</title>
        <authorList>
            <person name="Herzog R."/>
        </authorList>
    </citation>
    <scope>NUCLEOTIDE SEQUENCE [LARGE SCALE GENOMIC DNA]</scope>
    <source>
        <strain evidence="3 4">AlHP1</strain>
    </source>
</reference>
<keyword evidence="1" id="KW-0732">Signal</keyword>